<dbReference type="Proteomes" id="UP000254000">
    <property type="component" value="Unassembled WGS sequence"/>
</dbReference>
<comment type="caution">
    <text evidence="4">The sequence shown here is derived from an EMBL/GenBank/DDBJ whole genome shotgun (WGS) entry which is preliminary data.</text>
</comment>
<dbReference type="Pfam" id="PF13558">
    <property type="entry name" value="SbcC_Walker_B"/>
    <property type="match status" value="1"/>
</dbReference>
<dbReference type="EMBL" id="PPTS01000008">
    <property type="protein sequence ID" value="RDB62984.1"/>
    <property type="molecule type" value="Genomic_DNA"/>
</dbReference>
<evidence type="ECO:0000313" key="5">
    <source>
        <dbReference type="Proteomes" id="UP000254000"/>
    </source>
</evidence>
<keyword evidence="2" id="KW-0234">DNA repair</keyword>
<dbReference type="GO" id="GO:0000731">
    <property type="term" value="P:DNA synthesis involved in DNA repair"/>
    <property type="evidence" value="ECO:0007669"/>
    <property type="project" value="TreeGrafter"/>
</dbReference>
<reference evidence="4 5" key="1">
    <citation type="journal article" date="2018" name="Elife">
        <title>Discovery and characterization of a prevalent human gut bacterial enzyme sufficient for the inactivation of a family of plant toxins.</title>
        <authorList>
            <person name="Koppel N."/>
            <person name="Bisanz J.E."/>
            <person name="Pandelia M.E."/>
            <person name="Turnbaugh P.J."/>
            <person name="Balskus E.P."/>
        </authorList>
    </citation>
    <scope>NUCLEOTIDE SEQUENCE [LARGE SCALE GENOMIC DNA]</scope>
    <source>
        <strain evidence="4 5">3C</strain>
    </source>
</reference>
<evidence type="ECO:0000313" key="4">
    <source>
        <dbReference type="EMBL" id="RDB62984.1"/>
    </source>
</evidence>
<dbReference type="RefSeq" id="WP_114569334.1">
    <property type="nucleotide sequence ID" value="NZ_CABMMS010000008.1"/>
</dbReference>
<accession>A0A369LV22</accession>
<dbReference type="Pfam" id="PF13555">
    <property type="entry name" value="AAA_29"/>
    <property type="match status" value="1"/>
</dbReference>
<dbReference type="InterPro" id="IPR027417">
    <property type="entry name" value="P-loop_NTPase"/>
</dbReference>
<dbReference type="GeneID" id="78360548"/>
<protein>
    <submittedName>
        <fullName evidence="4">ATP-binding protein</fullName>
    </submittedName>
</protein>
<name>A0A369LV22_9ACTN</name>
<keyword evidence="3" id="KW-0175">Coiled coil</keyword>
<evidence type="ECO:0000256" key="2">
    <source>
        <dbReference type="ARBA" id="ARBA00023204"/>
    </source>
</evidence>
<dbReference type="AlphaFoldDB" id="A0A369LV22"/>
<keyword evidence="4" id="KW-0547">Nucleotide-binding</keyword>
<evidence type="ECO:0000256" key="3">
    <source>
        <dbReference type="SAM" id="Coils"/>
    </source>
</evidence>
<feature type="coiled-coil region" evidence="3">
    <location>
        <begin position="721"/>
        <end position="776"/>
    </location>
</feature>
<keyword evidence="4" id="KW-0067">ATP-binding</keyword>
<evidence type="ECO:0000256" key="1">
    <source>
        <dbReference type="ARBA" id="ARBA00022763"/>
    </source>
</evidence>
<organism evidence="4 5">
    <name type="scientific">Gordonibacter pamelaeae</name>
    <dbReference type="NCBI Taxonomy" id="471189"/>
    <lineage>
        <taxon>Bacteria</taxon>
        <taxon>Bacillati</taxon>
        <taxon>Actinomycetota</taxon>
        <taxon>Coriobacteriia</taxon>
        <taxon>Eggerthellales</taxon>
        <taxon>Eggerthellaceae</taxon>
        <taxon>Gordonibacter</taxon>
    </lineage>
</organism>
<dbReference type="GO" id="GO:0006302">
    <property type="term" value="P:double-strand break repair"/>
    <property type="evidence" value="ECO:0007669"/>
    <property type="project" value="TreeGrafter"/>
</dbReference>
<dbReference type="CDD" id="cd00267">
    <property type="entry name" value="ABC_ATPase"/>
    <property type="match status" value="1"/>
</dbReference>
<sequence length="1135" mass="128139">MLKPSDLPDVPYPGQWRLARVDMANWGTFSGYQSLPVDRRGLLLTGASGSGKSTILDAVSTVLTPPSHLHLNAAANSGNQRDKERSISNYVRGVWGRRSSAAGELAHAYLRPKQATWSGVMLRYEDGFPYGELEGSERRRHEPVNLLGIFFQKSNTVGREGLKKFYAVVRGDCALHDFAAYGMNEADMSKFNKDFKETGRAWRDHASFEAHLCGVLRISSPKTLILLHKTQAAKDIGSLDDLFRKYMLDTPRTLELADAAVEQFQELSQAHEGVVDQRRQMECLEPLLVHDETHAQALAAEVEARGLLDALNPFADETAVELLEQQLEKRARRADALVQDVASAKAEQSFAKQAHDSAMALLSKRGGVALDTAHMQVDERNRQLLYVQKNRDSLKQDLATWDGVALPATREEFEALKRQLSAKAQEARSWLDGNEDEKVSRFGRVGELRERRTDISEELRHLRRQRSNIPSKLHAIRTSIAHQLGLSLADLPFVGELIDVNPNEAAWQPAIERLLGGRARTMLVERRHAEAINEFLETRHLGERFEYDAVPDRVSVPGVALHEKSLVRKVTVANVPNHESFALWVNKLLRERFNYVCVDTPADMERHPKALTRGGQTKSGEHHVKDDRRNIADRSRWVLGSTNDQKIERFEGDLAECERLLTAARAETNDITAKELRLQAICRLDESLRSKPWDDYDEAQAKGECERAEAFYRELEQSDEFREAEALRAKAEARLEAANEAVQKALVAQQANEEKLKDIEDQIHDLEQRAKRGRDEGSPLSAETKGQLTKLFEETEQGFRSSVSSVYQTANRVQRALDERAGKAVRAQQNARRKAELVLQQYKMKWPAQAADLSGRFEDRIAYLDRYRQIKASGLPEYEHKFLEVLNSFSQDQITVIASEIRNAFREVRERLEPVNRSLLLSEYRSGVHLQIEVKENRGPRVDEFLADLKEITKGSWSEDDLASAERRYERTAAVMKRLGSSETADRTWRMACLNTPDHMKFIAREVTEDGSELKAHDSDGGLSGGQRQKLVFFCLAAALRYQLADEDQPIPSYGTIILDEAFNNSDRFFAEDALAIFGAFGFHMVLATPGKLLQTAEDHIGSIVVVTCEDEKRSRLSPVVFENDALAAEGRESR</sequence>
<dbReference type="SUPFAM" id="SSF52540">
    <property type="entry name" value="P-loop containing nucleoside triphosphate hydrolases"/>
    <property type="match status" value="1"/>
</dbReference>
<dbReference type="Gene3D" id="3.40.1140.10">
    <property type="match status" value="1"/>
</dbReference>
<dbReference type="GO" id="GO:0005524">
    <property type="term" value="F:ATP binding"/>
    <property type="evidence" value="ECO:0007669"/>
    <property type="project" value="UniProtKB-KW"/>
</dbReference>
<proteinExistence type="predicted"/>
<dbReference type="OrthoDB" id="174137at2"/>
<keyword evidence="5" id="KW-1185">Reference proteome</keyword>
<dbReference type="PANTHER" id="PTHR32182">
    <property type="entry name" value="DNA REPLICATION AND REPAIR PROTEIN RECF"/>
    <property type="match status" value="1"/>
</dbReference>
<keyword evidence="1" id="KW-0227">DNA damage</keyword>
<dbReference type="PANTHER" id="PTHR32182:SF0">
    <property type="entry name" value="DNA REPLICATION AND REPAIR PROTEIN RECF"/>
    <property type="match status" value="1"/>
</dbReference>
<gene>
    <name evidence="4" type="ORF">C1877_12685</name>
</gene>